<dbReference type="eggNOG" id="ENOG50304MY">
    <property type="taxonomic scope" value="Bacteria"/>
</dbReference>
<dbReference type="STRING" id="318161.Sden_1895"/>
<accession>Q12MZ8</accession>
<dbReference type="Proteomes" id="UP000001982">
    <property type="component" value="Chromosome"/>
</dbReference>
<dbReference type="Pfam" id="PF12060">
    <property type="entry name" value="DUF3541"/>
    <property type="match status" value="1"/>
</dbReference>
<dbReference type="HOGENOM" id="CLU_064962_0_0_6"/>
<evidence type="ECO:0008006" key="3">
    <source>
        <dbReference type="Google" id="ProtNLM"/>
    </source>
</evidence>
<evidence type="ECO:0000313" key="2">
    <source>
        <dbReference type="Proteomes" id="UP000001982"/>
    </source>
</evidence>
<name>Q12MZ8_SHEDO</name>
<protein>
    <recommendedName>
        <fullName evidence="3">DUF3541 domain-containing protein</fullName>
    </recommendedName>
</protein>
<proteinExistence type="predicted"/>
<dbReference type="EMBL" id="CP000302">
    <property type="protein sequence ID" value="ABE55178.1"/>
    <property type="molecule type" value="Genomic_DNA"/>
</dbReference>
<keyword evidence="2" id="KW-1185">Reference proteome</keyword>
<dbReference type="AlphaFoldDB" id="Q12MZ8"/>
<sequence>MRVKIKDTFEHNLYSLPPRVQGHYGIRMYRMTGENKYANASLIDLITISDRLSFYACSSDDKEFIRSQSLNELNKLKDMPGQRAQARYKATTPYPDFMFYADILLRYASRVDEFGFEGPCHDKIIAALKAKDLAPALTDKKMIKAWAAQLINYAYWAEQLGVGNYVAQYKKAFIKAYPDNKDKKLSKNQYRNKIYGMTHFIFAASNYYQYPVDAKEFKWILDYFDKNIDRILKDATEDIVTEVGISFLLAGQPDHRVVGITQEFVTKAFSPKHQMIPSPAGQRILSSGEHRNVLAMMLLDWPEKMHPGPYFYNIPSTRADIPMMVKRKKDAP</sequence>
<evidence type="ECO:0000313" key="1">
    <source>
        <dbReference type="EMBL" id="ABE55178.1"/>
    </source>
</evidence>
<dbReference type="KEGG" id="sdn:Sden_1895"/>
<dbReference type="InterPro" id="IPR021928">
    <property type="entry name" value="DUF3541"/>
</dbReference>
<organism evidence="1 2">
    <name type="scientific">Shewanella denitrificans (strain OS217 / ATCC BAA-1090 / DSM 15013)</name>
    <dbReference type="NCBI Taxonomy" id="318161"/>
    <lineage>
        <taxon>Bacteria</taxon>
        <taxon>Pseudomonadati</taxon>
        <taxon>Pseudomonadota</taxon>
        <taxon>Gammaproteobacteria</taxon>
        <taxon>Alteromonadales</taxon>
        <taxon>Shewanellaceae</taxon>
        <taxon>Shewanella</taxon>
    </lineage>
</organism>
<gene>
    <name evidence="1" type="ordered locus">Sden_1895</name>
</gene>
<reference evidence="1 2" key="1">
    <citation type="submission" date="2006-03" db="EMBL/GenBank/DDBJ databases">
        <title>Complete sequence of Shewanella denitrificans OS217.</title>
        <authorList>
            <consortium name="US DOE Joint Genome Institute"/>
            <person name="Copeland A."/>
            <person name="Lucas S."/>
            <person name="Lapidus A."/>
            <person name="Barry K."/>
            <person name="Detter J.C."/>
            <person name="Glavina del Rio T."/>
            <person name="Hammon N."/>
            <person name="Israni S."/>
            <person name="Dalin E."/>
            <person name="Tice H."/>
            <person name="Pitluck S."/>
            <person name="Brettin T."/>
            <person name="Bruce D."/>
            <person name="Han C."/>
            <person name="Tapia R."/>
            <person name="Gilna P."/>
            <person name="Kiss H."/>
            <person name="Schmutz J."/>
            <person name="Larimer F."/>
            <person name="Land M."/>
            <person name="Hauser L."/>
            <person name="Kyrpides N."/>
            <person name="Lykidis A."/>
            <person name="Richardson P."/>
        </authorList>
    </citation>
    <scope>NUCLEOTIDE SEQUENCE [LARGE SCALE GENOMIC DNA]</scope>
    <source>
        <strain evidence="2">OS217 / ATCC BAA-1090 / DSM 15013</strain>
    </source>
</reference>